<dbReference type="Pfam" id="PF16868">
    <property type="entry name" value="NMT1_3"/>
    <property type="match status" value="1"/>
</dbReference>
<keyword evidence="3" id="KW-1185">Reference proteome</keyword>
<sequence>MPHVLRHFMRHLMRCLTLLCLATALAACSGGPDAGALRNGVDERLAQALPPGTVEVSDFARRGSQADTKAPSGETRRIVYFDTELRLRRDFDFGAWDAPGVAGLVSALGAGPKGISGITSGGNKAGDVIRAHGTALYRREGGSWVAVSAGGYRPAEAPAYATNATQGPTAILDAMRKVIDAAQQSASPAEQAVIQQELQAAYATIQARRARIDAGYAIAAGAEHGQYLRLAQAMAASTKMRAVALVTHGGEENLRLLRDGRVSLALAQGDAVLDAYEGKGAFADSGPFSTLRAIGSLYPEAVHVLVAASGSIKAMSDLRGKRVAIGTPGSASRTTALRVLQAHGLALPDIVPKELAIGEALVALRGNEVDAVVQIIGVPADSVRDMLVDDQVRLLPLSKAGIDTLVATRRGYFPYTIVPGAYSDQDQPVPTVATAAILLAGSDLSDTEIGSVTREVYGKGNDLAARGSAQGVQIAPENAKQGLPIPQHLSAAKVLDGMAAR</sequence>
<feature type="chain" id="PRO_5045548625" description="TAXI family TRAP transporter solute-binding subunit" evidence="1">
    <location>
        <begin position="27"/>
        <end position="501"/>
    </location>
</feature>
<dbReference type="NCBIfam" id="TIGR02122">
    <property type="entry name" value="TRAP_TAXI"/>
    <property type="match status" value="1"/>
</dbReference>
<accession>A0ABN7ZKI9</accession>
<evidence type="ECO:0000313" key="2">
    <source>
        <dbReference type="EMBL" id="CAG9184687.1"/>
    </source>
</evidence>
<evidence type="ECO:0000313" key="3">
    <source>
        <dbReference type="Proteomes" id="UP000706525"/>
    </source>
</evidence>
<dbReference type="PANTHER" id="PTHR42941:SF1">
    <property type="entry name" value="SLL1037 PROTEIN"/>
    <property type="match status" value="1"/>
</dbReference>
<dbReference type="CDD" id="cd13520">
    <property type="entry name" value="PBP2_TAXI_TRAP"/>
    <property type="match status" value="1"/>
</dbReference>
<dbReference type="SUPFAM" id="SSF53850">
    <property type="entry name" value="Periplasmic binding protein-like II"/>
    <property type="match status" value="1"/>
</dbReference>
<dbReference type="Gene3D" id="3.40.190.10">
    <property type="entry name" value="Periplasmic binding protein-like II"/>
    <property type="match status" value="2"/>
</dbReference>
<keyword evidence="1" id="KW-0732">Signal</keyword>
<dbReference type="EMBL" id="CAJZAG010000013">
    <property type="protein sequence ID" value="CAG9184687.1"/>
    <property type="molecule type" value="Genomic_DNA"/>
</dbReference>
<feature type="signal peptide" evidence="1">
    <location>
        <begin position="1"/>
        <end position="26"/>
    </location>
</feature>
<evidence type="ECO:0008006" key="4">
    <source>
        <dbReference type="Google" id="ProtNLM"/>
    </source>
</evidence>
<comment type="caution">
    <text evidence="2">The sequence shown here is derived from an EMBL/GenBank/DDBJ whole genome shotgun (WGS) entry which is preliminary data.</text>
</comment>
<reference evidence="2 3" key="1">
    <citation type="submission" date="2021-08" db="EMBL/GenBank/DDBJ databases">
        <authorList>
            <person name="Peeters C."/>
        </authorList>
    </citation>
    <scope>NUCLEOTIDE SEQUENCE [LARGE SCALE GENOMIC DNA]</scope>
    <source>
        <strain evidence="2 3">LMG 32289</strain>
    </source>
</reference>
<dbReference type="PANTHER" id="PTHR42941">
    <property type="entry name" value="SLL1037 PROTEIN"/>
    <property type="match status" value="1"/>
</dbReference>
<evidence type="ECO:0000256" key="1">
    <source>
        <dbReference type="SAM" id="SignalP"/>
    </source>
</evidence>
<name>A0ABN7ZKI9_9BURK</name>
<protein>
    <recommendedName>
        <fullName evidence="4">TAXI family TRAP transporter solute-binding subunit</fullName>
    </recommendedName>
</protein>
<proteinExistence type="predicted"/>
<gene>
    <name evidence="2" type="ORF">LMG32289_05696</name>
</gene>
<dbReference type="PROSITE" id="PS51257">
    <property type="entry name" value="PROKAR_LIPOPROTEIN"/>
    <property type="match status" value="1"/>
</dbReference>
<organism evidence="2 3">
    <name type="scientific">Cupriavidus pampae</name>
    <dbReference type="NCBI Taxonomy" id="659251"/>
    <lineage>
        <taxon>Bacteria</taxon>
        <taxon>Pseudomonadati</taxon>
        <taxon>Pseudomonadota</taxon>
        <taxon>Betaproteobacteria</taxon>
        <taxon>Burkholderiales</taxon>
        <taxon>Burkholderiaceae</taxon>
        <taxon>Cupriavidus</taxon>
    </lineage>
</organism>
<dbReference type="Proteomes" id="UP000706525">
    <property type="component" value="Unassembled WGS sequence"/>
</dbReference>
<dbReference type="InterPro" id="IPR011852">
    <property type="entry name" value="TRAP_TAXI"/>
</dbReference>